<gene>
    <name evidence="1" type="ORF">Tco_1069772</name>
</gene>
<comment type="caution">
    <text evidence="1">The sequence shown here is derived from an EMBL/GenBank/DDBJ whole genome shotgun (WGS) entry which is preliminary data.</text>
</comment>
<name>A0ABQ5HJH1_9ASTR</name>
<reference evidence="1" key="2">
    <citation type="submission" date="2022-01" db="EMBL/GenBank/DDBJ databases">
        <authorList>
            <person name="Yamashiro T."/>
            <person name="Shiraishi A."/>
            <person name="Satake H."/>
            <person name="Nakayama K."/>
        </authorList>
    </citation>
    <scope>NUCLEOTIDE SEQUENCE</scope>
</reference>
<keyword evidence="2" id="KW-1185">Reference proteome</keyword>
<proteinExistence type="predicted"/>
<reference evidence="1" key="1">
    <citation type="journal article" date="2022" name="Int. J. Mol. Sci.">
        <title>Draft Genome of Tanacetum Coccineum: Genomic Comparison of Closely Related Tanacetum-Family Plants.</title>
        <authorList>
            <person name="Yamashiro T."/>
            <person name="Shiraishi A."/>
            <person name="Nakayama K."/>
            <person name="Satake H."/>
        </authorList>
    </citation>
    <scope>NUCLEOTIDE SEQUENCE</scope>
</reference>
<protein>
    <recommendedName>
        <fullName evidence="3">Reverse transcriptase Ty1/copia-type domain-containing protein</fullName>
    </recommendedName>
</protein>
<evidence type="ECO:0008006" key="3">
    <source>
        <dbReference type="Google" id="ProtNLM"/>
    </source>
</evidence>
<accession>A0ABQ5HJH1</accession>
<evidence type="ECO:0000313" key="1">
    <source>
        <dbReference type="EMBL" id="GJT88055.1"/>
    </source>
</evidence>
<organism evidence="1 2">
    <name type="scientific">Tanacetum coccineum</name>
    <dbReference type="NCBI Taxonomy" id="301880"/>
    <lineage>
        <taxon>Eukaryota</taxon>
        <taxon>Viridiplantae</taxon>
        <taxon>Streptophyta</taxon>
        <taxon>Embryophyta</taxon>
        <taxon>Tracheophyta</taxon>
        <taxon>Spermatophyta</taxon>
        <taxon>Magnoliopsida</taxon>
        <taxon>eudicotyledons</taxon>
        <taxon>Gunneridae</taxon>
        <taxon>Pentapetalae</taxon>
        <taxon>asterids</taxon>
        <taxon>campanulids</taxon>
        <taxon>Asterales</taxon>
        <taxon>Asteraceae</taxon>
        <taxon>Asteroideae</taxon>
        <taxon>Anthemideae</taxon>
        <taxon>Anthemidinae</taxon>
        <taxon>Tanacetum</taxon>
    </lineage>
</organism>
<dbReference type="EMBL" id="BQNB010019694">
    <property type="protein sequence ID" value="GJT88055.1"/>
    <property type="molecule type" value="Genomic_DNA"/>
</dbReference>
<evidence type="ECO:0000313" key="2">
    <source>
        <dbReference type="Proteomes" id="UP001151760"/>
    </source>
</evidence>
<sequence>MSMMGELKFFLGLQVHQSPRSIFISQSQYAIKLLKKHSLDECVSMSTPMATERLNADLQGTPTDQTTYRHMIGGLMYLTASQPDITFATFVCARYQALSKSLVLNKPPSMLSKEENYVPNGHSSSSVCYETDQWIVGGNGGNQFRQYAGQNVGNQNGYNAVPNVGIRLFKMQLESGCSNIEDWVILLGTAQSDQGGRMLLIYSDSVVDCQKEEAGIQTPSGKTSTSGYSDDNAPVYDSSRISEVHKPMITALIMRYLNMFTQEEQYTELLEPFLNPIKNTECCNVISDFLSVEQEWGEQ</sequence>
<dbReference type="Proteomes" id="UP001151760">
    <property type="component" value="Unassembled WGS sequence"/>
</dbReference>